<dbReference type="EMBL" id="FWEV01000340">
    <property type="protein sequence ID" value="SLM33178.1"/>
    <property type="molecule type" value="Genomic_DNA"/>
</dbReference>
<dbReference type="InterPro" id="IPR011335">
    <property type="entry name" value="Restrct_endonuc-II-like"/>
</dbReference>
<dbReference type="PANTHER" id="PTHR38753:SF1">
    <property type="entry name" value="SLR1441 PROTEIN"/>
    <property type="match status" value="1"/>
</dbReference>
<keyword evidence="3" id="KW-1185">Reference proteome</keyword>
<dbReference type="PANTHER" id="PTHR38753">
    <property type="entry name" value="SLR1441 PROTEIN"/>
    <property type="match status" value="1"/>
</dbReference>
<dbReference type="SUPFAM" id="SSF52980">
    <property type="entry name" value="Restriction endonuclease-like"/>
    <property type="match status" value="1"/>
</dbReference>
<sequence length="240" mass="28440">MGEAALKERVSDLEQMMMQLTYQSMKTDMAVQELANEMKEFKNEMKEFKNEMKEFKNEMKEFKNEMGEFKDEMREFKNEMTRYRIESEADRKRRNKEWGELANKMGTIVEDIVAPGVNGVARQYFGIEEFDSFAVRYRKISPDRTQRREFDVVAETSDLIFIVETKATPRTEYIREFISLIPELNMWFPVIGEKKLIPIFASLNILDDQVAYLSKNNILAMGMRDDGMDLYNPDVREYLK</sequence>
<proteinExistence type="predicted"/>
<evidence type="ECO:0000256" key="1">
    <source>
        <dbReference type="SAM" id="Coils"/>
    </source>
</evidence>
<reference evidence="2 3" key="1">
    <citation type="submission" date="2017-03" db="EMBL/GenBank/DDBJ databases">
        <authorList>
            <person name="Afonso C.L."/>
            <person name="Miller P.J."/>
            <person name="Scott M.A."/>
            <person name="Spackman E."/>
            <person name="Goraichik I."/>
            <person name="Dimitrov K.M."/>
            <person name="Suarez D.L."/>
            <person name="Swayne D.E."/>
        </authorList>
    </citation>
    <scope>NUCLEOTIDE SEQUENCE [LARGE SCALE GENOMIC DNA]</scope>
    <source>
        <strain evidence="2">PRJEB14757</strain>
    </source>
</reference>
<name>A0A1W1HLF3_9BACT</name>
<gene>
    <name evidence="2" type="ORF">MTBBW1_930005</name>
</gene>
<evidence type="ECO:0000313" key="3">
    <source>
        <dbReference type="Proteomes" id="UP000191931"/>
    </source>
</evidence>
<dbReference type="RefSeq" id="WP_080803379.1">
    <property type="nucleotide sequence ID" value="NZ_LT828544.1"/>
</dbReference>
<dbReference type="Gene3D" id="6.10.250.3110">
    <property type="match status" value="1"/>
</dbReference>
<keyword evidence="1" id="KW-0175">Coiled coil</keyword>
<evidence type="ECO:0000313" key="2">
    <source>
        <dbReference type="EMBL" id="SLM33178.1"/>
    </source>
</evidence>
<organism evidence="2 3">
    <name type="scientific">Desulfamplus magnetovallimortis</name>
    <dbReference type="NCBI Taxonomy" id="1246637"/>
    <lineage>
        <taxon>Bacteria</taxon>
        <taxon>Pseudomonadati</taxon>
        <taxon>Thermodesulfobacteriota</taxon>
        <taxon>Desulfobacteria</taxon>
        <taxon>Desulfobacterales</taxon>
        <taxon>Desulfobacteraceae</taxon>
        <taxon>Desulfamplus</taxon>
    </lineage>
</organism>
<dbReference type="STRING" id="1246637.MTBBW1_930005"/>
<protein>
    <submittedName>
        <fullName evidence="2">Uncharacterized protein</fullName>
    </submittedName>
</protein>
<dbReference type="OrthoDB" id="5762512at2"/>
<accession>A0A1W1HLF3</accession>
<feature type="coiled-coil region" evidence="1">
    <location>
        <begin position="31"/>
        <end position="86"/>
    </location>
</feature>
<dbReference type="Proteomes" id="UP000191931">
    <property type="component" value="Unassembled WGS sequence"/>
</dbReference>
<dbReference type="AlphaFoldDB" id="A0A1W1HLF3"/>